<dbReference type="InterPro" id="IPR019793">
    <property type="entry name" value="Peroxidases_heam-ligand_BS"/>
</dbReference>
<sequence>MPEINEETLPDEEAMARLGVVEAEKFKLPVYGDNDDEESAIGNGKASNASKKRKPVSENTAKESANYNWPNLTDNGHDAFICFKYDGLPMCCPTLVYGRIDTGVSPLYLKCISLANFLLIAVQ</sequence>
<evidence type="ECO:0000256" key="4">
    <source>
        <dbReference type="ARBA" id="ARBA00022559"/>
    </source>
</evidence>
<comment type="similarity">
    <text evidence="2">Belongs to the peroxidase family. Ascorbate peroxidase subfamily.</text>
</comment>
<evidence type="ECO:0000256" key="3">
    <source>
        <dbReference type="ARBA" id="ARBA00012940"/>
    </source>
</evidence>
<dbReference type="Gene3D" id="1.10.520.10">
    <property type="match status" value="1"/>
</dbReference>
<reference evidence="12 13" key="1">
    <citation type="journal article" date="2006" name="Science">
        <title>The genome of black cottonwood, Populus trichocarpa (Torr. &amp; Gray).</title>
        <authorList>
            <person name="Tuskan G.A."/>
            <person name="Difazio S."/>
            <person name="Jansson S."/>
            <person name="Bohlmann J."/>
            <person name="Grigoriev I."/>
            <person name="Hellsten U."/>
            <person name="Putnam N."/>
            <person name="Ralph S."/>
            <person name="Rombauts S."/>
            <person name="Salamov A."/>
            <person name="Schein J."/>
            <person name="Sterck L."/>
            <person name="Aerts A."/>
            <person name="Bhalerao R.R."/>
            <person name="Bhalerao R.P."/>
            <person name="Blaudez D."/>
            <person name="Boerjan W."/>
            <person name="Brun A."/>
            <person name="Brunner A."/>
            <person name="Busov V."/>
            <person name="Campbell M."/>
            <person name="Carlson J."/>
            <person name="Chalot M."/>
            <person name="Chapman J."/>
            <person name="Chen G.L."/>
            <person name="Cooper D."/>
            <person name="Coutinho P.M."/>
            <person name="Couturier J."/>
            <person name="Covert S."/>
            <person name="Cronk Q."/>
            <person name="Cunningham R."/>
            <person name="Davis J."/>
            <person name="Degroeve S."/>
            <person name="Dejardin A."/>
            <person name="Depamphilis C."/>
            <person name="Detter J."/>
            <person name="Dirks B."/>
            <person name="Dubchak I."/>
            <person name="Duplessis S."/>
            <person name="Ehlting J."/>
            <person name="Ellis B."/>
            <person name="Gendler K."/>
            <person name="Goodstein D."/>
            <person name="Gribskov M."/>
            <person name="Grimwood J."/>
            <person name="Groover A."/>
            <person name="Gunter L."/>
            <person name="Hamberger B."/>
            <person name="Heinze B."/>
            <person name="Helariutta Y."/>
            <person name="Henrissat B."/>
            <person name="Holligan D."/>
            <person name="Holt R."/>
            <person name="Huang W."/>
            <person name="Islam-Faridi N."/>
            <person name="Jones S."/>
            <person name="Jones-Rhoades M."/>
            <person name="Jorgensen R."/>
            <person name="Joshi C."/>
            <person name="Kangasjarvi J."/>
            <person name="Karlsson J."/>
            <person name="Kelleher C."/>
            <person name="Kirkpatrick R."/>
            <person name="Kirst M."/>
            <person name="Kohler A."/>
            <person name="Kalluri U."/>
            <person name="Larimer F."/>
            <person name="Leebens-Mack J."/>
            <person name="Leple J.C."/>
            <person name="Locascio P."/>
            <person name="Lou Y."/>
            <person name="Lucas S."/>
            <person name="Martin F."/>
            <person name="Montanini B."/>
            <person name="Napoli C."/>
            <person name="Nelson D.R."/>
            <person name="Nelson C."/>
            <person name="Nieminen K."/>
            <person name="Nilsson O."/>
            <person name="Pereda V."/>
            <person name="Peter G."/>
            <person name="Philippe R."/>
            <person name="Pilate G."/>
            <person name="Poliakov A."/>
            <person name="Razumovskaya J."/>
            <person name="Richardson P."/>
            <person name="Rinaldi C."/>
            <person name="Ritland K."/>
            <person name="Rouze P."/>
            <person name="Ryaboy D."/>
            <person name="Schmutz J."/>
            <person name="Schrader J."/>
            <person name="Segerman B."/>
            <person name="Shin H."/>
            <person name="Siddiqui A."/>
            <person name="Sterky F."/>
            <person name="Terry A."/>
            <person name="Tsai C.J."/>
            <person name="Uberbacher E."/>
            <person name="Unneberg P."/>
            <person name="Vahala J."/>
            <person name="Wall K."/>
            <person name="Wessler S."/>
            <person name="Yang G."/>
            <person name="Yin T."/>
            <person name="Douglas C."/>
            <person name="Marra M."/>
            <person name="Sandberg G."/>
            <person name="Van de Peer Y."/>
            <person name="Rokhsar D."/>
        </authorList>
    </citation>
    <scope>NUCLEOTIDE SEQUENCE [LARGE SCALE GENOMIC DNA]</scope>
    <source>
        <strain evidence="13">cv. Nisqually</strain>
    </source>
</reference>
<dbReference type="AlphaFoldDB" id="U5GAF3"/>
<dbReference type="PROSITE" id="PS00435">
    <property type="entry name" value="PEROXIDASE_1"/>
    <property type="match status" value="1"/>
</dbReference>
<evidence type="ECO:0000256" key="1">
    <source>
        <dbReference type="ARBA" id="ARBA00001970"/>
    </source>
</evidence>
<dbReference type="InterPro" id="IPR002207">
    <property type="entry name" value="Peroxidase_I"/>
</dbReference>
<keyword evidence="9" id="KW-0560">Oxidoreductase</keyword>
<evidence type="ECO:0000256" key="7">
    <source>
        <dbReference type="ARBA" id="ARBA00022837"/>
    </source>
</evidence>
<dbReference type="GO" id="GO:0042744">
    <property type="term" value="P:hydrogen peroxide catabolic process"/>
    <property type="evidence" value="ECO:0007669"/>
    <property type="project" value="UniProtKB-KW"/>
</dbReference>
<evidence type="ECO:0000313" key="12">
    <source>
        <dbReference type="EMBL" id="PNT31419.2"/>
    </source>
</evidence>
<keyword evidence="10" id="KW-0408">Iron</keyword>
<evidence type="ECO:0000256" key="8">
    <source>
        <dbReference type="ARBA" id="ARBA00022958"/>
    </source>
</evidence>
<keyword evidence="5" id="KW-0349">Heme</keyword>
<dbReference type="InterPro" id="IPR002016">
    <property type="entry name" value="Haem_peroxidase"/>
</dbReference>
<accession>U5GAF3</accession>
<evidence type="ECO:0000256" key="11">
    <source>
        <dbReference type="ARBA" id="ARBA00023324"/>
    </source>
</evidence>
<protein>
    <recommendedName>
        <fullName evidence="3">L-ascorbate peroxidase</fullName>
        <ecNumber evidence="3">1.11.1.11</ecNumber>
    </recommendedName>
</protein>
<comment type="caution">
    <text evidence="12">The sequence shown here is derived from an EMBL/GenBank/DDBJ whole genome shotgun (WGS) entry which is preliminary data.</text>
</comment>
<dbReference type="GO" id="GO:0046872">
    <property type="term" value="F:metal ion binding"/>
    <property type="evidence" value="ECO:0007669"/>
    <property type="project" value="UniProtKB-KW"/>
</dbReference>
<evidence type="ECO:0000256" key="6">
    <source>
        <dbReference type="ARBA" id="ARBA00022723"/>
    </source>
</evidence>
<dbReference type="CDD" id="cd00691">
    <property type="entry name" value="ascorbate_peroxidase"/>
    <property type="match status" value="1"/>
</dbReference>
<evidence type="ECO:0000256" key="5">
    <source>
        <dbReference type="ARBA" id="ARBA00022617"/>
    </source>
</evidence>
<gene>
    <name evidence="12" type="ORF">POPTR_006G132501v4</name>
</gene>
<dbReference type="Pfam" id="PF00141">
    <property type="entry name" value="peroxidase"/>
    <property type="match status" value="1"/>
</dbReference>
<keyword evidence="11" id="KW-0376">Hydrogen peroxide</keyword>
<dbReference type="HOGENOM" id="CLU_036959_3_0_1"/>
<dbReference type="PROSITE" id="PS50873">
    <property type="entry name" value="PEROXIDASE_4"/>
    <property type="match status" value="1"/>
</dbReference>
<organism evidence="12 13">
    <name type="scientific">Populus trichocarpa</name>
    <name type="common">Western balsam poplar</name>
    <name type="synonym">Populus balsamifera subsp. trichocarpa</name>
    <dbReference type="NCBI Taxonomy" id="3694"/>
    <lineage>
        <taxon>Eukaryota</taxon>
        <taxon>Viridiplantae</taxon>
        <taxon>Streptophyta</taxon>
        <taxon>Embryophyta</taxon>
        <taxon>Tracheophyta</taxon>
        <taxon>Spermatophyta</taxon>
        <taxon>Magnoliopsida</taxon>
        <taxon>eudicotyledons</taxon>
        <taxon>Gunneridae</taxon>
        <taxon>Pentapetalae</taxon>
        <taxon>rosids</taxon>
        <taxon>fabids</taxon>
        <taxon>Malpighiales</taxon>
        <taxon>Salicaceae</taxon>
        <taxon>Saliceae</taxon>
        <taxon>Populus</taxon>
    </lineage>
</organism>
<comment type="cofactor">
    <cofactor evidence="1">
        <name>heme b</name>
        <dbReference type="ChEBI" id="CHEBI:60344"/>
    </cofactor>
</comment>
<keyword evidence="6" id="KW-0479">Metal-binding</keyword>
<evidence type="ECO:0000256" key="9">
    <source>
        <dbReference type="ARBA" id="ARBA00023002"/>
    </source>
</evidence>
<keyword evidence="13" id="KW-1185">Reference proteome</keyword>
<keyword evidence="7" id="KW-0106">Calcium</keyword>
<keyword evidence="8" id="KW-0630">Potassium</keyword>
<dbReference type="Proteomes" id="UP000006729">
    <property type="component" value="Chromosome 6"/>
</dbReference>
<dbReference type="InterPro" id="IPR044831">
    <property type="entry name" value="Ccp1-like"/>
</dbReference>
<dbReference type="PANTHER" id="PTHR31356:SF35">
    <property type="entry name" value="L-ASCORBATE PEROXIDASE 2, CYTOSOLIC"/>
    <property type="match status" value="1"/>
</dbReference>
<dbReference type="PRINTS" id="PR00459">
    <property type="entry name" value="ASPEROXIDASE"/>
</dbReference>
<dbReference type="GO" id="GO:0020037">
    <property type="term" value="F:heme binding"/>
    <property type="evidence" value="ECO:0007669"/>
    <property type="project" value="InterPro"/>
</dbReference>
<proteinExistence type="inferred from homology"/>
<evidence type="ECO:0000256" key="2">
    <source>
        <dbReference type="ARBA" id="ARBA00006873"/>
    </source>
</evidence>
<dbReference type="GO" id="GO:0034599">
    <property type="term" value="P:cellular response to oxidative stress"/>
    <property type="evidence" value="ECO:0007669"/>
    <property type="project" value="InterPro"/>
</dbReference>
<dbReference type="InterPro" id="IPR019794">
    <property type="entry name" value="Peroxidases_AS"/>
</dbReference>
<evidence type="ECO:0000256" key="10">
    <source>
        <dbReference type="ARBA" id="ARBA00023004"/>
    </source>
</evidence>
<name>U5GAF3_POPTR</name>
<dbReference type="GO" id="GO:0016688">
    <property type="term" value="F:L-ascorbate peroxidase activity"/>
    <property type="evidence" value="ECO:0007669"/>
    <property type="project" value="UniProtKB-EC"/>
</dbReference>
<dbReference type="Gene3D" id="1.10.420.10">
    <property type="entry name" value="Peroxidase, domain 2"/>
    <property type="match status" value="1"/>
</dbReference>
<dbReference type="PRINTS" id="PR00458">
    <property type="entry name" value="PEROXIDASE"/>
</dbReference>
<dbReference type="ExpressionAtlas" id="U5GAF3">
    <property type="expression patterns" value="baseline and differential"/>
</dbReference>
<keyword evidence="4" id="KW-0575">Peroxidase</keyword>
<dbReference type="FunFam" id="1.10.520.10:FF:000003">
    <property type="entry name" value="Cytosolic ascorbate peroxidase"/>
    <property type="match status" value="1"/>
</dbReference>
<dbReference type="PROSITE" id="PS00436">
    <property type="entry name" value="PEROXIDASE_2"/>
    <property type="match status" value="1"/>
</dbReference>
<dbReference type="EC" id="1.11.1.11" evidence="3"/>
<dbReference type="FunFam" id="1.10.420.10:FF:000003">
    <property type="entry name" value="L-ascorbate peroxidase, cytosolic"/>
    <property type="match status" value="1"/>
</dbReference>
<dbReference type="EMBL" id="CM009295">
    <property type="protein sequence ID" value="PNT31419.2"/>
    <property type="molecule type" value="Genomic_DNA"/>
</dbReference>
<dbReference type="InterPro" id="IPR010255">
    <property type="entry name" value="Haem_peroxidase_sf"/>
</dbReference>
<evidence type="ECO:0000313" key="13">
    <source>
        <dbReference type="Proteomes" id="UP000006729"/>
    </source>
</evidence>
<dbReference type="SUPFAM" id="SSF48113">
    <property type="entry name" value="Heme-dependent peroxidases"/>
    <property type="match status" value="1"/>
</dbReference>
<dbReference type="PANTHER" id="PTHR31356">
    <property type="entry name" value="THYLAKOID LUMENAL 29 KDA PROTEIN, CHLOROPLASTIC-RELATED"/>
    <property type="match status" value="1"/>
</dbReference>